<dbReference type="PROSITE" id="PS51186">
    <property type="entry name" value="GNAT"/>
    <property type="match status" value="1"/>
</dbReference>
<dbReference type="Proteomes" id="UP000654573">
    <property type="component" value="Unassembled WGS sequence"/>
</dbReference>
<organism evidence="2 3">
    <name type="scientific">Blautia celeris</name>
    <dbReference type="NCBI Taxonomy" id="2763026"/>
    <lineage>
        <taxon>Bacteria</taxon>
        <taxon>Bacillati</taxon>
        <taxon>Bacillota</taxon>
        <taxon>Clostridia</taxon>
        <taxon>Lachnospirales</taxon>
        <taxon>Lachnospiraceae</taxon>
        <taxon>Blautia</taxon>
    </lineage>
</organism>
<evidence type="ECO:0000313" key="3">
    <source>
        <dbReference type="Proteomes" id="UP000654573"/>
    </source>
</evidence>
<accession>A0ABR7FC95</accession>
<protein>
    <recommendedName>
        <fullName evidence="1">N-acetyltransferase domain-containing protein</fullName>
    </recommendedName>
</protein>
<dbReference type="RefSeq" id="WP_103731992.1">
    <property type="nucleotide sequence ID" value="NZ_JACOOU010000004.1"/>
</dbReference>
<feature type="domain" description="N-acetyltransferase" evidence="1">
    <location>
        <begin position="13"/>
        <end position="169"/>
    </location>
</feature>
<keyword evidence="3" id="KW-1185">Reference proteome</keyword>
<sequence>MEIKICKLQDSNITCEQVAELIRRAHSANIEKNLLYGTRSTTVTDIEKILNQDNREVFIATLESKLVGTSTVSIVDCNKWFHKGSAAYIELAGVDANYKGHHIFQSILDEQFRYIDGKGVDLIFTVSAEQNAAVKNTFMKKGFKKVAYGAGKSNNFYSVYYARWEKKCPYSDAYIALRYFIDKVAHVIYFKKGGERRI</sequence>
<evidence type="ECO:0000259" key="1">
    <source>
        <dbReference type="PROSITE" id="PS51186"/>
    </source>
</evidence>
<evidence type="ECO:0000313" key="2">
    <source>
        <dbReference type="EMBL" id="MBC5672789.1"/>
    </source>
</evidence>
<dbReference type="InterPro" id="IPR016181">
    <property type="entry name" value="Acyl_CoA_acyltransferase"/>
</dbReference>
<dbReference type="SUPFAM" id="SSF55729">
    <property type="entry name" value="Acyl-CoA N-acyltransferases (Nat)"/>
    <property type="match status" value="1"/>
</dbReference>
<proteinExistence type="predicted"/>
<gene>
    <name evidence="2" type="ORF">H8S76_11085</name>
</gene>
<reference evidence="2 3" key="1">
    <citation type="submission" date="2020-08" db="EMBL/GenBank/DDBJ databases">
        <title>Genome public.</title>
        <authorList>
            <person name="Liu C."/>
            <person name="Sun Q."/>
        </authorList>
    </citation>
    <scope>NUCLEOTIDE SEQUENCE [LARGE SCALE GENOMIC DNA]</scope>
    <source>
        <strain evidence="2 3">NSJ-34</strain>
    </source>
</reference>
<dbReference type="EMBL" id="JACOOU010000004">
    <property type="protein sequence ID" value="MBC5672789.1"/>
    <property type="molecule type" value="Genomic_DNA"/>
</dbReference>
<dbReference type="InterPro" id="IPR000182">
    <property type="entry name" value="GNAT_dom"/>
</dbReference>
<dbReference type="Gene3D" id="3.40.630.30">
    <property type="match status" value="1"/>
</dbReference>
<name>A0ABR7FC95_9FIRM</name>
<comment type="caution">
    <text evidence="2">The sequence shown here is derived from an EMBL/GenBank/DDBJ whole genome shotgun (WGS) entry which is preliminary data.</text>
</comment>